<evidence type="ECO:0000313" key="1">
    <source>
        <dbReference type="EMBL" id="RDY13653.1"/>
    </source>
</evidence>
<proteinExistence type="predicted"/>
<sequence>MKAFPFSLDGAPKDWLYLQPVMFNTLGDMKRMFLEKFFPTRYVEFVNTQGKLCMNIGRGLMSCVPYVHTTKSVNNYYYNISME</sequence>
<comment type="caution">
    <text evidence="1">The sequence shown here is derived from an EMBL/GenBank/DDBJ whole genome shotgun (WGS) entry which is preliminary data.</text>
</comment>
<protein>
    <submittedName>
        <fullName evidence="1">Uncharacterized protein</fullName>
    </submittedName>
</protein>
<gene>
    <name evidence="1" type="ORF">CR513_01413</name>
</gene>
<dbReference type="OrthoDB" id="1749511at2759"/>
<feature type="non-terminal residue" evidence="1">
    <location>
        <position position="1"/>
    </location>
</feature>
<evidence type="ECO:0000313" key="2">
    <source>
        <dbReference type="Proteomes" id="UP000257109"/>
    </source>
</evidence>
<dbReference type="AlphaFoldDB" id="A0A371IF88"/>
<accession>A0A371IF88</accession>
<keyword evidence="2" id="KW-1185">Reference proteome</keyword>
<name>A0A371IF88_MUCPR</name>
<reference evidence="1" key="1">
    <citation type="submission" date="2018-05" db="EMBL/GenBank/DDBJ databases">
        <title>Draft genome of Mucuna pruriens seed.</title>
        <authorList>
            <person name="Nnadi N.E."/>
            <person name="Vos R."/>
            <person name="Hasami M.H."/>
            <person name="Devisetty U.K."/>
            <person name="Aguiy J.C."/>
        </authorList>
    </citation>
    <scope>NUCLEOTIDE SEQUENCE [LARGE SCALE GENOMIC DNA]</scope>
    <source>
        <strain evidence="1">JCA_2017</strain>
    </source>
</reference>
<organism evidence="1 2">
    <name type="scientific">Mucuna pruriens</name>
    <name type="common">Velvet bean</name>
    <name type="synonym">Dolichos pruriens</name>
    <dbReference type="NCBI Taxonomy" id="157652"/>
    <lineage>
        <taxon>Eukaryota</taxon>
        <taxon>Viridiplantae</taxon>
        <taxon>Streptophyta</taxon>
        <taxon>Embryophyta</taxon>
        <taxon>Tracheophyta</taxon>
        <taxon>Spermatophyta</taxon>
        <taxon>Magnoliopsida</taxon>
        <taxon>eudicotyledons</taxon>
        <taxon>Gunneridae</taxon>
        <taxon>Pentapetalae</taxon>
        <taxon>rosids</taxon>
        <taxon>fabids</taxon>
        <taxon>Fabales</taxon>
        <taxon>Fabaceae</taxon>
        <taxon>Papilionoideae</taxon>
        <taxon>50 kb inversion clade</taxon>
        <taxon>NPAAA clade</taxon>
        <taxon>indigoferoid/millettioid clade</taxon>
        <taxon>Phaseoleae</taxon>
        <taxon>Mucuna</taxon>
    </lineage>
</organism>
<dbReference type="EMBL" id="QJKJ01000238">
    <property type="protein sequence ID" value="RDY13653.1"/>
    <property type="molecule type" value="Genomic_DNA"/>
</dbReference>
<dbReference type="Proteomes" id="UP000257109">
    <property type="component" value="Unassembled WGS sequence"/>
</dbReference>